<proteinExistence type="predicted"/>
<dbReference type="InterPro" id="IPR018289">
    <property type="entry name" value="MULE_transposase_dom"/>
</dbReference>
<dbReference type="InterPro" id="IPR052579">
    <property type="entry name" value="Zinc_finger_SWIM"/>
</dbReference>
<feature type="compositionally biased region" description="Basic residues" evidence="1">
    <location>
        <begin position="312"/>
        <end position="324"/>
    </location>
</feature>
<name>A0ABD2ZYF2_9GENT</name>
<dbReference type="PANTHER" id="PTHR31569">
    <property type="entry name" value="SWIM-TYPE DOMAIN-CONTAINING PROTEIN"/>
    <property type="match status" value="1"/>
</dbReference>
<gene>
    <name evidence="3" type="ORF">ACH5RR_016021</name>
</gene>
<comment type="caution">
    <text evidence="3">The sequence shown here is derived from an EMBL/GenBank/DDBJ whole genome shotgun (WGS) entry which is preliminary data.</text>
</comment>
<evidence type="ECO:0000259" key="2">
    <source>
        <dbReference type="Pfam" id="PF10551"/>
    </source>
</evidence>
<sequence>MQLLEIIEITSLNTSVYSCFVFSRKQGYENYEWALGAFRKILGQDSQQSVIVTDRELALMKAIKVVFPKASNVLCVWHIKKNIFANCKAHFKHKEYWDAFLIDWNSLVYSSTEEVFEKAWHEIQLSYKINGAILSYIQRTWLLYKEYFVNAWTEKILNFRNRVTLRAEDAHSKLKKYLIVPIGDIRTVKQKMCIVLENDIHEMKGRMLIEKNKWYFYDNYGFILCTYDECLEKKKALPLESIHFQWRIDIRASLFTKDGANNAEYSLEDILTDLQERYQQRPLAEKEYAQEKLSQLVNGSTSLSFEPTIQCGKRRPPSSRKRKH</sequence>
<feature type="domain" description="MULE transposase" evidence="2">
    <location>
        <begin position="1"/>
        <end position="82"/>
    </location>
</feature>
<dbReference type="AlphaFoldDB" id="A0ABD2ZYF2"/>
<reference evidence="3 4" key="1">
    <citation type="submission" date="2024-11" db="EMBL/GenBank/DDBJ databases">
        <title>A near-complete genome assembly of Cinchona calisaya.</title>
        <authorList>
            <person name="Lian D.C."/>
            <person name="Zhao X.W."/>
            <person name="Wei L."/>
        </authorList>
    </citation>
    <scope>NUCLEOTIDE SEQUENCE [LARGE SCALE GENOMIC DNA]</scope>
    <source>
        <tissue evidence="3">Nenye</tissue>
    </source>
</reference>
<feature type="region of interest" description="Disordered" evidence="1">
    <location>
        <begin position="304"/>
        <end position="324"/>
    </location>
</feature>
<accession>A0ABD2ZYF2</accession>
<dbReference type="Proteomes" id="UP001630127">
    <property type="component" value="Unassembled WGS sequence"/>
</dbReference>
<dbReference type="PANTHER" id="PTHR31569:SF4">
    <property type="entry name" value="SWIM-TYPE DOMAIN-CONTAINING PROTEIN"/>
    <property type="match status" value="1"/>
</dbReference>
<organism evidence="3 4">
    <name type="scientific">Cinchona calisaya</name>
    <dbReference type="NCBI Taxonomy" id="153742"/>
    <lineage>
        <taxon>Eukaryota</taxon>
        <taxon>Viridiplantae</taxon>
        <taxon>Streptophyta</taxon>
        <taxon>Embryophyta</taxon>
        <taxon>Tracheophyta</taxon>
        <taxon>Spermatophyta</taxon>
        <taxon>Magnoliopsida</taxon>
        <taxon>eudicotyledons</taxon>
        <taxon>Gunneridae</taxon>
        <taxon>Pentapetalae</taxon>
        <taxon>asterids</taxon>
        <taxon>lamiids</taxon>
        <taxon>Gentianales</taxon>
        <taxon>Rubiaceae</taxon>
        <taxon>Cinchonoideae</taxon>
        <taxon>Cinchoneae</taxon>
        <taxon>Cinchona</taxon>
    </lineage>
</organism>
<dbReference type="EMBL" id="JBJUIK010000007">
    <property type="protein sequence ID" value="KAL3523187.1"/>
    <property type="molecule type" value="Genomic_DNA"/>
</dbReference>
<evidence type="ECO:0000313" key="3">
    <source>
        <dbReference type="EMBL" id="KAL3523187.1"/>
    </source>
</evidence>
<keyword evidence="4" id="KW-1185">Reference proteome</keyword>
<protein>
    <recommendedName>
        <fullName evidence="2">MULE transposase domain-containing protein</fullName>
    </recommendedName>
</protein>
<evidence type="ECO:0000256" key="1">
    <source>
        <dbReference type="SAM" id="MobiDB-lite"/>
    </source>
</evidence>
<dbReference type="Pfam" id="PF10551">
    <property type="entry name" value="MULE"/>
    <property type="match status" value="1"/>
</dbReference>
<evidence type="ECO:0000313" key="4">
    <source>
        <dbReference type="Proteomes" id="UP001630127"/>
    </source>
</evidence>